<name>A0A2T6A6E2_9RHOB</name>
<dbReference type="EMBL" id="QBKN01000038">
    <property type="protein sequence ID" value="PTX39381.1"/>
    <property type="molecule type" value="Genomic_DNA"/>
</dbReference>
<sequence length="147" mass="15861">MNVRAASIRMFLAAGIFTVSSLAAAAQEDPMTRIRVLVGDTELSATLDDSAAARDFASMLPLDLTLSDFHGIEKVADLGRKLDDSEAPRAYEPKAGDITQYRPWGNLAIFYKPFQSSAGLLRLGAFDGPIDALLQNGEFPVRIEAAD</sequence>
<dbReference type="InterPro" id="IPR041183">
    <property type="entry name" value="Cyclophilin-like"/>
</dbReference>
<gene>
    <name evidence="3" type="ORF">C8N44_13811</name>
</gene>
<proteinExistence type="predicted"/>
<protein>
    <recommendedName>
        <fullName evidence="2">Cyclophilin-like domain-containing protein</fullName>
    </recommendedName>
</protein>
<evidence type="ECO:0000256" key="1">
    <source>
        <dbReference type="SAM" id="SignalP"/>
    </source>
</evidence>
<dbReference type="SUPFAM" id="SSF50891">
    <property type="entry name" value="Cyclophilin-like"/>
    <property type="match status" value="1"/>
</dbReference>
<evidence type="ECO:0000313" key="4">
    <source>
        <dbReference type="Proteomes" id="UP000244069"/>
    </source>
</evidence>
<accession>A0A2T6A6E2</accession>
<dbReference type="Gene3D" id="2.40.100.20">
    <property type="match status" value="1"/>
</dbReference>
<keyword evidence="1" id="KW-0732">Signal</keyword>
<feature type="signal peptide" evidence="1">
    <location>
        <begin position="1"/>
        <end position="25"/>
    </location>
</feature>
<dbReference type="AlphaFoldDB" id="A0A2T6A6E2"/>
<organism evidence="3 4">
    <name type="scientific">Allosediminivita pacifica</name>
    <dbReference type="NCBI Taxonomy" id="1267769"/>
    <lineage>
        <taxon>Bacteria</taxon>
        <taxon>Pseudomonadati</taxon>
        <taxon>Pseudomonadota</taxon>
        <taxon>Alphaproteobacteria</taxon>
        <taxon>Rhodobacterales</taxon>
        <taxon>Paracoccaceae</taxon>
        <taxon>Allosediminivita</taxon>
    </lineage>
</organism>
<dbReference type="Proteomes" id="UP000244069">
    <property type="component" value="Unassembled WGS sequence"/>
</dbReference>
<evidence type="ECO:0000259" key="2">
    <source>
        <dbReference type="Pfam" id="PF18050"/>
    </source>
</evidence>
<dbReference type="Pfam" id="PF18050">
    <property type="entry name" value="Cyclophil_like2"/>
    <property type="match status" value="1"/>
</dbReference>
<keyword evidence="4" id="KW-1185">Reference proteome</keyword>
<evidence type="ECO:0000313" key="3">
    <source>
        <dbReference type="EMBL" id="PTX39381.1"/>
    </source>
</evidence>
<feature type="domain" description="Cyclophilin-like" evidence="2">
    <location>
        <begin position="38"/>
        <end position="144"/>
    </location>
</feature>
<comment type="caution">
    <text evidence="3">The sequence shown here is derived from an EMBL/GenBank/DDBJ whole genome shotgun (WGS) entry which is preliminary data.</text>
</comment>
<reference evidence="3 4" key="1">
    <citation type="submission" date="2018-04" db="EMBL/GenBank/DDBJ databases">
        <title>Genomic Encyclopedia of Archaeal and Bacterial Type Strains, Phase II (KMG-II): from individual species to whole genera.</title>
        <authorList>
            <person name="Goeker M."/>
        </authorList>
    </citation>
    <scope>NUCLEOTIDE SEQUENCE [LARGE SCALE GENOMIC DNA]</scope>
    <source>
        <strain evidence="3 4">DSM 29329</strain>
    </source>
</reference>
<dbReference type="InterPro" id="IPR029000">
    <property type="entry name" value="Cyclophilin-like_dom_sf"/>
</dbReference>
<feature type="chain" id="PRO_5015673097" description="Cyclophilin-like domain-containing protein" evidence="1">
    <location>
        <begin position="26"/>
        <end position="147"/>
    </location>
</feature>